<dbReference type="Pfam" id="PF04397">
    <property type="entry name" value="LytTR"/>
    <property type="match status" value="1"/>
</dbReference>
<dbReference type="InterPro" id="IPR007492">
    <property type="entry name" value="LytTR_DNA-bd_dom"/>
</dbReference>
<accession>A0A1T5F9B5</accession>
<dbReference type="InterPro" id="IPR046947">
    <property type="entry name" value="LytR-like"/>
</dbReference>
<feature type="domain" description="Response regulatory" evidence="2">
    <location>
        <begin position="5"/>
        <end position="117"/>
    </location>
</feature>
<keyword evidence="5" id="KW-1185">Reference proteome</keyword>
<dbReference type="GO" id="GO:0000156">
    <property type="term" value="F:phosphorelay response regulator activity"/>
    <property type="evidence" value="ECO:0007669"/>
    <property type="project" value="InterPro"/>
</dbReference>
<name>A0A1T5F9B5_9SPHI</name>
<dbReference type="Gene3D" id="3.40.50.2300">
    <property type="match status" value="1"/>
</dbReference>
<keyword evidence="1" id="KW-0597">Phosphoprotein</keyword>
<dbReference type="SMART" id="SM00448">
    <property type="entry name" value="REC"/>
    <property type="match status" value="1"/>
</dbReference>
<protein>
    <submittedName>
        <fullName evidence="4">Two component transcriptional regulator, LytTR family</fullName>
    </submittedName>
</protein>
<dbReference type="PANTHER" id="PTHR37299:SF1">
    <property type="entry name" value="STAGE 0 SPORULATION PROTEIN A HOMOLOG"/>
    <property type="match status" value="1"/>
</dbReference>
<evidence type="ECO:0000259" key="2">
    <source>
        <dbReference type="PROSITE" id="PS50110"/>
    </source>
</evidence>
<proteinExistence type="predicted"/>
<dbReference type="PANTHER" id="PTHR37299">
    <property type="entry name" value="TRANSCRIPTIONAL REGULATOR-RELATED"/>
    <property type="match status" value="1"/>
</dbReference>
<reference evidence="4 5" key="1">
    <citation type="submission" date="2017-02" db="EMBL/GenBank/DDBJ databases">
        <authorList>
            <person name="Peterson S.W."/>
        </authorList>
    </citation>
    <scope>NUCLEOTIDE SEQUENCE [LARGE SCALE GENOMIC DNA]</scope>
    <source>
        <strain evidence="4 5">DSM 22899</strain>
    </source>
</reference>
<dbReference type="SUPFAM" id="SSF52172">
    <property type="entry name" value="CheY-like"/>
    <property type="match status" value="1"/>
</dbReference>
<dbReference type="RefSeq" id="WP_079718471.1">
    <property type="nucleotide sequence ID" value="NZ_FUYS01000014.1"/>
</dbReference>
<dbReference type="Proteomes" id="UP000190541">
    <property type="component" value="Unassembled WGS sequence"/>
</dbReference>
<evidence type="ECO:0000259" key="3">
    <source>
        <dbReference type="PROSITE" id="PS50930"/>
    </source>
</evidence>
<feature type="modified residue" description="4-aspartylphosphate" evidence="1">
    <location>
        <position position="56"/>
    </location>
</feature>
<evidence type="ECO:0000313" key="5">
    <source>
        <dbReference type="Proteomes" id="UP000190541"/>
    </source>
</evidence>
<gene>
    <name evidence="4" type="ORF">SAMN05660226_03847</name>
</gene>
<evidence type="ECO:0000313" key="4">
    <source>
        <dbReference type="EMBL" id="SKB92775.1"/>
    </source>
</evidence>
<dbReference type="Gene3D" id="2.40.50.1020">
    <property type="entry name" value="LytTr DNA-binding domain"/>
    <property type="match status" value="1"/>
</dbReference>
<dbReference type="Pfam" id="PF00072">
    <property type="entry name" value="Response_reg"/>
    <property type="match status" value="1"/>
</dbReference>
<feature type="domain" description="HTH LytTR-type" evidence="3">
    <location>
        <begin position="145"/>
        <end position="251"/>
    </location>
</feature>
<organism evidence="4 5">
    <name type="scientific">Parapedobacter luteus</name>
    <dbReference type="NCBI Taxonomy" id="623280"/>
    <lineage>
        <taxon>Bacteria</taxon>
        <taxon>Pseudomonadati</taxon>
        <taxon>Bacteroidota</taxon>
        <taxon>Sphingobacteriia</taxon>
        <taxon>Sphingobacteriales</taxon>
        <taxon>Sphingobacteriaceae</taxon>
        <taxon>Parapedobacter</taxon>
    </lineage>
</organism>
<dbReference type="InterPro" id="IPR011006">
    <property type="entry name" value="CheY-like_superfamily"/>
</dbReference>
<dbReference type="OrthoDB" id="9787344at2"/>
<dbReference type="PROSITE" id="PS50930">
    <property type="entry name" value="HTH_LYTTR"/>
    <property type="match status" value="1"/>
</dbReference>
<dbReference type="PROSITE" id="PS50110">
    <property type="entry name" value="RESPONSE_REGULATORY"/>
    <property type="match status" value="1"/>
</dbReference>
<dbReference type="EMBL" id="FUYS01000014">
    <property type="protein sequence ID" value="SKB92775.1"/>
    <property type="molecule type" value="Genomic_DNA"/>
</dbReference>
<evidence type="ECO:0000256" key="1">
    <source>
        <dbReference type="PROSITE-ProRule" id="PRU00169"/>
    </source>
</evidence>
<dbReference type="STRING" id="623280.SAMN05660226_03847"/>
<dbReference type="GO" id="GO:0003677">
    <property type="term" value="F:DNA binding"/>
    <property type="evidence" value="ECO:0007669"/>
    <property type="project" value="InterPro"/>
</dbReference>
<dbReference type="InterPro" id="IPR001789">
    <property type="entry name" value="Sig_transdc_resp-reg_receiver"/>
</dbReference>
<dbReference type="AlphaFoldDB" id="A0A1T5F9B5"/>
<sequence>MTTYNTLIIDDEPLARHRLHQLLRPYPAINVVGEAGNGVEGLSLIEALKPDLLFLDIEMPVSDGFDMLKQLRGQQPRVVFVTAYDQYALKAFEENSIDYLLKPVEAGRLKKTIQKITQPNMAAAAISDLQRLLEGLYPAKQTLSLTVKLGDRILLIKTADIVAAEAEDKYVMLHTKGGKRHLTDYTLADLENQLPANFLRIHRSTLINMDGIVEVRKGFNGSYTFVMEAADSPRFKSSRSHAEMIKVRLSL</sequence>
<dbReference type="SMART" id="SM00850">
    <property type="entry name" value="LytTR"/>
    <property type="match status" value="1"/>
</dbReference>